<proteinExistence type="inferred from homology"/>
<dbReference type="AlphaFoldDB" id="A0A1H0SAH7"/>
<dbReference type="STRING" id="1090615.SAMN04515671_3987"/>
<dbReference type="Gene3D" id="3.40.50.620">
    <property type="entry name" value="HUPs"/>
    <property type="match status" value="2"/>
</dbReference>
<dbReference type="PANTHER" id="PTHR46268:SF6">
    <property type="entry name" value="UNIVERSAL STRESS PROTEIN UP12"/>
    <property type="match status" value="1"/>
</dbReference>
<feature type="region of interest" description="Disordered" evidence="2">
    <location>
        <begin position="1"/>
        <end position="36"/>
    </location>
</feature>
<sequence length="335" mass="35260">MPSGEESPTALPRRTGRPLPAVQKESRERGIVSESSKKRVVVGVDGSAAATAAARWAADEAQRRGCSLDLIESYLIPVGYAGPGAVLPPELFDAPRLSAEEDLKRTMAEIRAQHPDLEMTSTVSMDTPSASLRKASAGAELVVVGSHGQGLASETLLGSVAQKIVSHNPAPVAVIRTDPHDHGSTPPAPDAPVLVGLDGSSGSESALAFAFEEAGLRGVELLAVRCWDDEPLDGFLQAYPLEIDRAQLDLKERAELDAQLAPWLEKDPSIKVRPIVRRGRSTQALLKEAAAVKPALLVLGSRGRGGFAGLLLGSTSHETVAYAVCPVVIVHPPRA</sequence>
<feature type="domain" description="UspA" evidence="3">
    <location>
        <begin position="193"/>
        <end position="331"/>
    </location>
</feature>
<accession>A0A1H0SAH7</accession>
<comment type="similarity">
    <text evidence="1">Belongs to the universal stress protein A family.</text>
</comment>
<evidence type="ECO:0000256" key="1">
    <source>
        <dbReference type="ARBA" id="ARBA00008791"/>
    </source>
</evidence>
<dbReference type="EMBL" id="LT629710">
    <property type="protein sequence ID" value="SDP38665.1"/>
    <property type="molecule type" value="Genomic_DNA"/>
</dbReference>
<protein>
    <submittedName>
        <fullName evidence="4">Nucleotide-binding universal stress protein, UspA family</fullName>
    </submittedName>
</protein>
<dbReference type="OrthoDB" id="4931198at2"/>
<evidence type="ECO:0000256" key="2">
    <source>
        <dbReference type="SAM" id="MobiDB-lite"/>
    </source>
</evidence>
<dbReference type="SUPFAM" id="SSF52402">
    <property type="entry name" value="Adenine nucleotide alpha hydrolases-like"/>
    <property type="match status" value="2"/>
</dbReference>
<dbReference type="PRINTS" id="PR01438">
    <property type="entry name" value="UNVRSLSTRESS"/>
</dbReference>
<dbReference type="InterPro" id="IPR006016">
    <property type="entry name" value="UspA"/>
</dbReference>
<dbReference type="Proteomes" id="UP000198741">
    <property type="component" value="Chromosome I"/>
</dbReference>
<gene>
    <name evidence="4" type="ORF">SAMN04515671_3987</name>
</gene>
<name>A0A1H0SAH7_9ACTN</name>
<dbReference type="PANTHER" id="PTHR46268">
    <property type="entry name" value="STRESS RESPONSE PROTEIN NHAX"/>
    <property type="match status" value="1"/>
</dbReference>
<evidence type="ECO:0000313" key="4">
    <source>
        <dbReference type="EMBL" id="SDP38665.1"/>
    </source>
</evidence>
<organism evidence="4 5">
    <name type="scientific">Nakamurella panacisegetis</name>
    <dbReference type="NCBI Taxonomy" id="1090615"/>
    <lineage>
        <taxon>Bacteria</taxon>
        <taxon>Bacillati</taxon>
        <taxon>Actinomycetota</taxon>
        <taxon>Actinomycetes</taxon>
        <taxon>Nakamurellales</taxon>
        <taxon>Nakamurellaceae</taxon>
        <taxon>Nakamurella</taxon>
    </lineage>
</organism>
<feature type="domain" description="UspA" evidence="3">
    <location>
        <begin position="38"/>
        <end position="176"/>
    </location>
</feature>
<dbReference type="Pfam" id="PF00582">
    <property type="entry name" value="Usp"/>
    <property type="match status" value="2"/>
</dbReference>
<evidence type="ECO:0000259" key="3">
    <source>
        <dbReference type="Pfam" id="PF00582"/>
    </source>
</evidence>
<dbReference type="InterPro" id="IPR006015">
    <property type="entry name" value="Universal_stress_UspA"/>
</dbReference>
<feature type="compositionally biased region" description="Basic and acidic residues" evidence="2">
    <location>
        <begin position="24"/>
        <end position="36"/>
    </location>
</feature>
<keyword evidence="5" id="KW-1185">Reference proteome</keyword>
<evidence type="ECO:0000313" key="5">
    <source>
        <dbReference type="Proteomes" id="UP000198741"/>
    </source>
</evidence>
<dbReference type="InterPro" id="IPR014729">
    <property type="entry name" value="Rossmann-like_a/b/a_fold"/>
</dbReference>
<reference evidence="4 5" key="1">
    <citation type="submission" date="2016-10" db="EMBL/GenBank/DDBJ databases">
        <authorList>
            <person name="de Groot N.N."/>
        </authorList>
    </citation>
    <scope>NUCLEOTIDE SEQUENCE [LARGE SCALE GENOMIC DNA]</scope>
    <source>
        <strain evidence="5">P4-7,KCTC 19426,CECT 7604</strain>
    </source>
</reference>